<name>A0A2S3UT35_9HYPH</name>
<dbReference type="InterPro" id="IPR036390">
    <property type="entry name" value="WH_DNA-bd_sf"/>
</dbReference>
<dbReference type="SMART" id="SM00895">
    <property type="entry name" value="FCD"/>
    <property type="match status" value="1"/>
</dbReference>
<evidence type="ECO:0000256" key="3">
    <source>
        <dbReference type="ARBA" id="ARBA00023163"/>
    </source>
</evidence>
<dbReference type="PANTHER" id="PTHR43537">
    <property type="entry name" value="TRANSCRIPTIONAL REGULATOR, GNTR FAMILY"/>
    <property type="match status" value="1"/>
</dbReference>
<keyword evidence="6" id="KW-1185">Reference proteome</keyword>
<dbReference type="InterPro" id="IPR011711">
    <property type="entry name" value="GntR_C"/>
</dbReference>
<dbReference type="Gene3D" id="1.20.120.530">
    <property type="entry name" value="GntR ligand-binding domain-like"/>
    <property type="match status" value="1"/>
</dbReference>
<dbReference type="SMART" id="SM00345">
    <property type="entry name" value="HTH_GNTR"/>
    <property type="match status" value="1"/>
</dbReference>
<keyword evidence="3" id="KW-0804">Transcription</keyword>
<dbReference type="Pfam" id="PF00392">
    <property type="entry name" value="GntR"/>
    <property type="match status" value="1"/>
</dbReference>
<evidence type="ECO:0000256" key="1">
    <source>
        <dbReference type="ARBA" id="ARBA00023015"/>
    </source>
</evidence>
<dbReference type="RefSeq" id="WP_103222858.1">
    <property type="nucleotide sequence ID" value="NZ_PPCN01000005.1"/>
</dbReference>
<organism evidence="5 6">
    <name type="scientific">Roseibium marinum</name>
    <dbReference type="NCBI Taxonomy" id="281252"/>
    <lineage>
        <taxon>Bacteria</taxon>
        <taxon>Pseudomonadati</taxon>
        <taxon>Pseudomonadota</taxon>
        <taxon>Alphaproteobacteria</taxon>
        <taxon>Hyphomicrobiales</taxon>
        <taxon>Stappiaceae</taxon>
        <taxon>Roseibium</taxon>
    </lineage>
</organism>
<keyword evidence="2" id="KW-0238">DNA-binding</keyword>
<dbReference type="GO" id="GO:0003677">
    <property type="term" value="F:DNA binding"/>
    <property type="evidence" value="ECO:0007669"/>
    <property type="project" value="UniProtKB-KW"/>
</dbReference>
<dbReference type="PANTHER" id="PTHR43537:SF49">
    <property type="entry name" value="TRANSCRIPTIONAL REGULATORY PROTEIN"/>
    <property type="match status" value="1"/>
</dbReference>
<evidence type="ECO:0000313" key="6">
    <source>
        <dbReference type="Proteomes" id="UP000236959"/>
    </source>
</evidence>
<dbReference type="Pfam" id="PF07729">
    <property type="entry name" value="FCD"/>
    <property type="match status" value="1"/>
</dbReference>
<dbReference type="Proteomes" id="UP000236959">
    <property type="component" value="Unassembled WGS sequence"/>
</dbReference>
<dbReference type="PROSITE" id="PS50949">
    <property type="entry name" value="HTH_GNTR"/>
    <property type="match status" value="1"/>
</dbReference>
<dbReference type="SUPFAM" id="SSF46785">
    <property type="entry name" value="Winged helix' DNA-binding domain"/>
    <property type="match status" value="1"/>
</dbReference>
<keyword evidence="1" id="KW-0805">Transcription regulation</keyword>
<evidence type="ECO:0000256" key="2">
    <source>
        <dbReference type="ARBA" id="ARBA00023125"/>
    </source>
</evidence>
<evidence type="ECO:0000313" key="5">
    <source>
        <dbReference type="EMBL" id="POF30888.1"/>
    </source>
</evidence>
<dbReference type="InterPro" id="IPR008920">
    <property type="entry name" value="TF_FadR/GntR_C"/>
</dbReference>
<comment type="caution">
    <text evidence="5">The sequence shown here is derived from an EMBL/GenBank/DDBJ whole genome shotgun (WGS) entry which is preliminary data.</text>
</comment>
<dbReference type="Gene3D" id="1.10.10.10">
    <property type="entry name" value="Winged helix-like DNA-binding domain superfamily/Winged helix DNA-binding domain"/>
    <property type="match status" value="1"/>
</dbReference>
<dbReference type="EMBL" id="PPCN01000005">
    <property type="protein sequence ID" value="POF30888.1"/>
    <property type="molecule type" value="Genomic_DNA"/>
</dbReference>
<reference evidence="5 6" key="1">
    <citation type="submission" date="2018-01" db="EMBL/GenBank/DDBJ databases">
        <title>Genomic Encyclopedia of Archaeal and Bacterial Type Strains, Phase II (KMG-II): from individual species to whole genera.</title>
        <authorList>
            <person name="Goeker M."/>
        </authorList>
    </citation>
    <scope>NUCLEOTIDE SEQUENCE [LARGE SCALE GENOMIC DNA]</scope>
    <source>
        <strain evidence="5 6">DSM 17023</strain>
    </source>
</reference>
<dbReference type="SUPFAM" id="SSF48008">
    <property type="entry name" value="GntR ligand-binding domain-like"/>
    <property type="match status" value="1"/>
</dbReference>
<gene>
    <name evidence="5" type="ORF">CLV41_10566</name>
</gene>
<dbReference type="OrthoDB" id="7620579at2"/>
<evidence type="ECO:0000259" key="4">
    <source>
        <dbReference type="PROSITE" id="PS50949"/>
    </source>
</evidence>
<dbReference type="InterPro" id="IPR000524">
    <property type="entry name" value="Tscrpt_reg_HTH_GntR"/>
</dbReference>
<dbReference type="AlphaFoldDB" id="A0A2S3UT35"/>
<protein>
    <submittedName>
        <fullName evidence="5">GntR family transcriptional regulator of vanillate catabolism</fullName>
    </submittedName>
</protein>
<proteinExistence type="predicted"/>
<accession>A0A2S3UT35</accession>
<dbReference type="GO" id="GO:0003700">
    <property type="term" value="F:DNA-binding transcription factor activity"/>
    <property type="evidence" value="ECO:0007669"/>
    <property type="project" value="InterPro"/>
</dbReference>
<dbReference type="CDD" id="cd07377">
    <property type="entry name" value="WHTH_GntR"/>
    <property type="match status" value="1"/>
</dbReference>
<dbReference type="InterPro" id="IPR036388">
    <property type="entry name" value="WH-like_DNA-bd_sf"/>
</dbReference>
<feature type="domain" description="HTH gntR-type" evidence="4">
    <location>
        <begin position="7"/>
        <end position="74"/>
    </location>
</feature>
<sequence>MAETSGSNHTTRALTEIRKRILSGELAGGERLFEVPLAEMLSISRTPVREAMSRLAEEGLLERAKSAGFVVRAFGVEDVIDAIELRGVLEGTAARLAAERGGDPLQLEQMTEIVGRLDACFQDGSVDFEIYSKGNEEFHSVLARLAGSKIIEWELDRVVHLPFASPSAFLPDKVNVESRHTSLVIAQAQHREILSAIRTREGARAEALAREHARTARRDLEEAMKKKGDANLLPGLALMVT</sequence>